<name>B6K6X3_SCHJY</name>
<dbReference type="InterPro" id="IPR024088">
    <property type="entry name" value="Tyr-tRNA-ligase_bac-type"/>
</dbReference>
<dbReference type="PROSITE" id="PS00178">
    <property type="entry name" value="AA_TRNA_LIGASE_I"/>
    <property type="match status" value="1"/>
</dbReference>
<evidence type="ECO:0000256" key="2">
    <source>
        <dbReference type="ARBA" id="ARBA00022598"/>
    </source>
</evidence>
<evidence type="ECO:0000256" key="1">
    <source>
        <dbReference type="ARBA" id="ARBA00013160"/>
    </source>
</evidence>
<dbReference type="Gene3D" id="3.10.290.10">
    <property type="entry name" value="RNA-binding S4 domain"/>
    <property type="match status" value="1"/>
</dbReference>
<dbReference type="GO" id="GO:0004831">
    <property type="term" value="F:tyrosine-tRNA ligase activity"/>
    <property type="evidence" value="ECO:0000318"/>
    <property type="project" value="GO_Central"/>
</dbReference>
<dbReference type="Pfam" id="PF00579">
    <property type="entry name" value="tRNA-synt_1b"/>
    <property type="match status" value="1"/>
</dbReference>
<dbReference type="SUPFAM" id="SSF52374">
    <property type="entry name" value="Nucleotidylyl transferase"/>
    <property type="match status" value="1"/>
</dbReference>
<dbReference type="PANTHER" id="PTHR11766">
    <property type="entry name" value="TYROSYL-TRNA SYNTHETASE"/>
    <property type="match status" value="1"/>
</dbReference>
<dbReference type="eggNOG" id="KOG2623">
    <property type="taxonomic scope" value="Eukaryota"/>
</dbReference>
<keyword evidence="2 10" id="KW-0436">Ligase</keyword>
<dbReference type="InterPro" id="IPR001412">
    <property type="entry name" value="aa-tRNA-synth_I_CS"/>
</dbReference>
<dbReference type="AlphaFoldDB" id="B6K6X3"/>
<dbReference type="Gene3D" id="1.10.240.10">
    <property type="entry name" value="Tyrosyl-Transfer RNA Synthetase"/>
    <property type="match status" value="1"/>
</dbReference>
<keyword evidence="9" id="KW-0694">RNA-binding</keyword>
<dbReference type="VEuPathDB" id="FungiDB:SJAG_04473"/>
<evidence type="ECO:0000256" key="3">
    <source>
        <dbReference type="ARBA" id="ARBA00022741"/>
    </source>
</evidence>
<protein>
    <recommendedName>
        <fullName evidence="1 10">Tyrosine--tRNA ligase</fullName>
        <ecNumber evidence="1 10">6.1.1.1</ecNumber>
    </recommendedName>
    <alternativeName>
        <fullName evidence="7 10">Tyrosyl-tRNA synthetase</fullName>
    </alternativeName>
</protein>
<comment type="catalytic activity">
    <reaction evidence="8 10">
        <text>tRNA(Tyr) + L-tyrosine + ATP = L-tyrosyl-tRNA(Tyr) + AMP + diphosphate + H(+)</text>
        <dbReference type="Rhea" id="RHEA:10220"/>
        <dbReference type="Rhea" id="RHEA-COMP:9706"/>
        <dbReference type="Rhea" id="RHEA-COMP:9707"/>
        <dbReference type="ChEBI" id="CHEBI:15378"/>
        <dbReference type="ChEBI" id="CHEBI:30616"/>
        <dbReference type="ChEBI" id="CHEBI:33019"/>
        <dbReference type="ChEBI" id="CHEBI:58315"/>
        <dbReference type="ChEBI" id="CHEBI:78442"/>
        <dbReference type="ChEBI" id="CHEBI:78536"/>
        <dbReference type="ChEBI" id="CHEBI:456215"/>
        <dbReference type="EC" id="6.1.1.1"/>
    </reaction>
</comment>
<dbReference type="FunFam" id="1.10.240.10:FF:000001">
    <property type="entry name" value="Tyrosine--tRNA ligase"/>
    <property type="match status" value="1"/>
</dbReference>
<evidence type="ECO:0000256" key="9">
    <source>
        <dbReference type="PROSITE-ProRule" id="PRU00182"/>
    </source>
</evidence>
<dbReference type="PRINTS" id="PR01040">
    <property type="entry name" value="TRNASYNTHTYR"/>
</dbReference>
<evidence type="ECO:0000256" key="10">
    <source>
        <dbReference type="RuleBase" id="RU361234"/>
    </source>
</evidence>
<dbReference type="InterPro" id="IPR002305">
    <property type="entry name" value="aa-tRNA-synth_Ic"/>
</dbReference>
<dbReference type="PANTHER" id="PTHR11766:SF0">
    <property type="entry name" value="TYROSINE--TRNA LIGASE, MITOCHONDRIAL"/>
    <property type="match status" value="1"/>
</dbReference>
<dbReference type="GO" id="GO:0005739">
    <property type="term" value="C:mitochondrion"/>
    <property type="evidence" value="ECO:0000318"/>
    <property type="project" value="GO_Central"/>
</dbReference>
<dbReference type="GO" id="GO:0043039">
    <property type="term" value="P:tRNA aminoacylation"/>
    <property type="evidence" value="ECO:0000318"/>
    <property type="project" value="GO_Central"/>
</dbReference>
<gene>
    <name evidence="11" type="ORF">SJAG_04473</name>
</gene>
<keyword evidence="4 10" id="KW-0067">ATP-binding</keyword>
<keyword evidence="5 10" id="KW-0648">Protein biosynthesis</keyword>
<dbReference type="CDD" id="cd00805">
    <property type="entry name" value="TyrRS_core"/>
    <property type="match status" value="1"/>
</dbReference>
<dbReference type="JaponicusDB" id="SJAG_04473"/>
<dbReference type="InterPro" id="IPR002307">
    <property type="entry name" value="Tyr-tRNA-ligase"/>
</dbReference>
<dbReference type="GO" id="GO:0005524">
    <property type="term" value="F:ATP binding"/>
    <property type="evidence" value="ECO:0007669"/>
    <property type="project" value="UniProtKB-KW"/>
</dbReference>
<evidence type="ECO:0000256" key="7">
    <source>
        <dbReference type="ARBA" id="ARBA00033323"/>
    </source>
</evidence>
<dbReference type="HOGENOM" id="CLU_024003_0_0_1"/>
<reference evidence="11 12" key="1">
    <citation type="journal article" date="2011" name="Science">
        <title>Comparative functional genomics of the fission yeasts.</title>
        <authorList>
            <person name="Rhind N."/>
            <person name="Chen Z."/>
            <person name="Yassour M."/>
            <person name="Thompson D.A."/>
            <person name="Haas B.J."/>
            <person name="Habib N."/>
            <person name="Wapinski I."/>
            <person name="Roy S."/>
            <person name="Lin M.F."/>
            <person name="Heiman D.I."/>
            <person name="Young S.K."/>
            <person name="Furuya K."/>
            <person name="Guo Y."/>
            <person name="Pidoux A."/>
            <person name="Chen H.M."/>
            <person name="Robbertse B."/>
            <person name="Goldberg J.M."/>
            <person name="Aoki K."/>
            <person name="Bayne E.H."/>
            <person name="Berlin A.M."/>
            <person name="Desjardins C.A."/>
            <person name="Dobbs E."/>
            <person name="Dukaj L."/>
            <person name="Fan L."/>
            <person name="FitzGerald M.G."/>
            <person name="French C."/>
            <person name="Gujja S."/>
            <person name="Hansen K."/>
            <person name="Keifenheim D."/>
            <person name="Levin J.Z."/>
            <person name="Mosher R.A."/>
            <person name="Mueller C.A."/>
            <person name="Pfiffner J."/>
            <person name="Priest M."/>
            <person name="Russ C."/>
            <person name="Smialowska A."/>
            <person name="Swoboda P."/>
            <person name="Sykes S.M."/>
            <person name="Vaughn M."/>
            <person name="Vengrova S."/>
            <person name="Yoder R."/>
            <person name="Zeng Q."/>
            <person name="Allshire R."/>
            <person name="Baulcombe D."/>
            <person name="Birren B.W."/>
            <person name="Brown W."/>
            <person name="Ekwall K."/>
            <person name="Kellis M."/>
            <person name="Leatherwood J."/>
            <person name="Levin H."/>
            <person name="Margalit H."/>
            <person name="Martienssen R."/>
            <person name="Nieduszynski C.A."/>
            <person name="Spatafora J.W."/>
            <person name="Friedman N."/>
            <person name="Dalgaard J.Z."/>
            <person name="Baumann P."/>
            <person name="Niki H."/>
            <person name="Regev A."/>
            <person name="Nusbaum C."/>
        </authorList>
    </citation>
    <scope>NUCLEOTIDE SEQUENCE [LARGE SCALE GENOMIC DNA]</scope>
    <source>
        <strain evidence="12">yFS275 / FY16936</strain>
    </source>
</reference>
<sequence length="444" mass="49671">MPVFQPLWKQLSLRGLVAQTARVQASTNITGVYTGVDPTANSLHLGNLVAFMPLFHAYLNGFPSFALVGDATAQLGDPTGRTESRTRLSKRVFSENTSALVNQLSFLSQRVVSYARYCDYSTTDTPDERNWHIVQNSSWYSGMGLLDFLNKIGSTARVNQMLARDSVSSRLRSPTGLSFSEFTYQLLQAYDFYYLATHSNVNLQIGGNDQWGNVTAGVDFVHRKLGDNKAFALTTPLLTTSNGVKFGKSTGNAVWIDKTKTDAYALYQFFVSLPDKMIPILLKQLTFLSVERIGELEQQHSRKPEDRLLHRALASHVVYFLHGKDAVDTAIKVSNILYASKRNAQGFYWPPEPDYGNHSLKDLLQKTSAFVKIPRAIQSLPVCRLLRECGLFNSRKEASDCIENGKVMLGNEILKDSNLITNFPPESLVCLRFGKKAYALYFAE</sequence>
<dbReference type="OMA" id="YMMAKDS"/>
<dbReference type="NCBIfam" id="TIGR00234">
    <property type="entry name" value="tyrS"/>
    <property type="match status" value="1"/>
</dbReference>
<evidence type="ECO:0000256" key="4">
    <source>
        <dbReference type="ARBA" id="ARBA00022840"/>
    </source>
</evidence>
<dbReference type="GeneID" id="7051813"/>
<dbReference type="Gene3D" id="3.40.50.620">
    <property type="entry name" value="HUPs"/>
    <property type="match status" value="1"/>
</dbReference>
<dbReference type="Proteomes" id="UP000001744">
    <property type="component" value="Unassembled WGS sequence"/>
</dbReference>
<evidence type="ECO:0000256" key="8">
    <source>
        <dbReference type="ARBA" id="ARBA00048248"/>
    </source>
</evidence>
<accession>B6K6X3</accession>
<dbReference type="EMBL" id="KE651168">
    <property type="protein sequence ID" value="EEB09277.1"/>
    <property type="molecule type" value="Genomic_DNA"/>
</dbReference>
<dbReference type="GO" id="GO:0003723">
    <property type="term" value="F:RNA binding"/>
    <property type="evidence" value="ECO:0007669"/>
    <property type="project" value="UniProtKB-KW"/>
</dbReference>
<dbReference type="InterPro" id="IPR014729">
    <property type="entry name" value="Rossmann-like_a/b/a_fold"/>
</dbReference>
<dbReference type="EC" id="6.1.1.1" evidence="1 10"/>
<dbReference type="InterPro" id="IPR036986">
    <property type="entry name" value="S4_RNA-bd_sf"/>
</dbReference>
<evidence type="ECO:0000313" key="11">
    <source>
        <dbReference type="EMBL" id="EEB09277.1"/>
    </source>
</evidence>
<dbReference type="GO" id="GO:0006437">
    <property type="term" value="P:tyrosyl-tRNA aminoacylation"/>
    <property type="evidence" value="ECO:0007669"/>
    <property type="project" value="InterPro"/>
</dbReference>
<dbReference type="STRING" id="402676.B6K6X3"/>
<dbReference type="GO" id="GO:0005829">
    <property type="term" value="C:cytosol"/>
    <property type="evidence" value="ECO:0000318"/>
    <property type="project" value="GO_Central"/>
</dbReference>
<comment type="similarity">
    <text evidence="10">Belongs to the class-I aminoacyl-tRNA synthetase family.</text>
</comment>
<keyword evidence="12" id="KW-1185">Reference proteome</keyword>
<evidence type="ECO:0000256" key="5">
    <source>
        <dbReference type="ARBA" id="ARBA00022917"/>
    </source>
</evidence>
<organism evidence="11 12">
    <name type="scientific">Schizosaccharomyces japonicus (strain yFS275 / FY16936)</name>
    <name type="common">Fission yeast</name>
    <dbReference type="NCBI Taxonomy" id="402676"/>
    <lineage>
        <taxon>Eukaryota</taxon>
        <taxon>Fungi</taxon>
        <taxon>Dikarya</taxon>
        <taxon>Ascomycota</taxon>
        <taxon>Taphrinomycotina</taxon>
        <taxon>Schizosaccharomycetes</taxon>
        <taxon>Schizosaccharomycetales</taxon>
        <taxon>Schizosaccharomycetaceae</taxon>
        <taxon>Schizosaccharomyces</taxon>
    </lineage>
</organism>
<evidence type="ECO:0000256" key="6">
    <source>
        <dbReference type="ARBA" id="ARBA00023146"/>
    </source>
</evidence>
<keyword evidence="3 10" id="KW-0547">Nucleotide-binding</keyword>
<keyword evidence="6 10" id="KW-0030">Aminoacyl-tRNA synthetase</keyword>
<evidence type="ECO:0000313" key="12">
    <source>
        <dbReference type="Proteomes" id="UP000001744"/>
    </source>
</evidence>
<dbReference type="SUPFAM" id="SSF55174">
    <property type="entry name" value="Alpha-L RNA-binding motif"/>
    <property type="match status" value="1"/>
</dbReference>
<dbReference type="PROSITE" id="PS50889">
    <property type="entry name" value="S4"/>
    <property type="match status" value="1"/>
</dbReference>
<proteinExistence type="inferred from homology"/>
<dbReference type="RefSeq" id="XP_002175570.1">
    <property type="nucleotide sequence ID" value="XM_002175534.2"/>
</dbReference>